<evidence type="ECO:0000256" key="3">
    <source>
        <dbReference type="ARBA" id="ARBA00022692"/>
    </source>
</evidence>
<evidence type="ECO:0000313" key="11">
    <source>
        <dbReference type="Proteomes" id="UP001148482"/>
    </source>
</evidence>
<dbReference type="Proteomes" id="UP001148482">
    <property type="component" value="Unassembled WGS sequence"/>
</dbReference>
<accession>A0A9X3CWI7</accession>
<feature type="domain" description="HD/PDEase" evidence="9">
    <location>
        <begin position="24"/>
        <end position="138"/>
    </location>
</feature>
<evidence type="ECO:0000256" key="6">
    <source>
        <dbReference type="ARBA" id="ARBA00023118"/>
    </source>
</evidence>
<keyword evidence="6" id="KW-0051">Antiviral defense</keyword>
<comment type="caution">
    <text evidence="10">The sequence shown here is derived from an EMBL/GenBank/DDBJ whole genome shotgun (WGS) entry which is preliminary data.</text>
</comment>
<keyword evidence="3 8" id="KW-0812">Transmembrane</keyword>
<evidence type="ECO:0000313" key="10">
    <source>
        <dbReference type="EMBL" id="MCX2837940.1"/>
    </source>
</evidence>
<protein>
    <submittedName>
        <fullName evidence="10">DUF5706 domain-containing protein</fullName>
    </submittedName>
</protein>
<feature type="transmembrane region" description="Helical" evidence="8">
    <location>
        <begin position="246"/>
        <end position="265"/>
    </location>
</feature>
<dbReference type="SMART" id="SM00471">
    <property type="entry name" value="HDc"/>
    <property type="match status" value="1"/>
</dbReference>
<organism evidence="10 11">
    <name type="scientific">Salinimicrobium profundisediminis</name>
    <dbReference type="NCBI Taxonomy" id="2994553"/>
    <lineage>
        <taxon>Bacteria</taxon>
        <taxon>Pseudomonadati</taxon>
        <taxon>Bacteroidota</taxon>
        <taxon>Flavobacteriia</taxon>
        <taxon>Flavobacteriales</taxon>
        <taxon>Flavobacteriaceae</taxon>
        <taxon>Salinimicrobium</taxon>
    </lineage>
</organism>
<evidence type="ECO:0000256" key="7">
    <source>
        <dbReference type="ARBA" id="ARBA00023136"/>
    </source>
</evidence>
<evidence type="ECO:0000256" key="1">
    <source>
        <dbReference type="ARBA" id="ARBA00004236"/>
    </source>
</evidence>
<feature type="transmembrane region" description="Helical" evidence="8">
    <location>
        <begin position="277"/>
        <end position="298"/>
    </location>
</feature>
<keyword evidence="11" id="KW-1185">Reference proteome</keyword>
<dbReference type="AlphaFoldDB" id="A0A9X3CWI7"/>
<dbReference type="Gene3D" id="1.10.3210.10">
    <property type="entry name" value="Hypothetical protein af1432"/>
    <property type="match status" value="1"/>
</dbReference>
<evidence type="ECO:0000256" key="5">
    <source>
        <dbReference type="ARBA" id="ARBA00022989"/>
    </source>
</evidence>
<comment type="subcellular location">
    <subcellularLocation>
        <location evidence="1">Cell membrane</location>
    </subcellularLocation>
</comment>
<evidence type="ECO:0000259" key="9">
    <source>
        <dbReference type="SMART" id="SM00471"/>
    </source>
</evidence>
<dbReference type="CDD" id="cd00077">
    <property type="entry name" value="HDc"/>
    <property type="match status" value="1"/>
</dbReference>
<dbReference type="InterPro" id="IPR043760">
    <property type="entry name" value="PycTM_dom"/>
</dbReference>
<name>A0A9X3CWI7_9FLAO</name>
<evidence type="ECO:0000256" key="2">
    <source>
        <dbReference type="ARBA" id="ARBA00022475"/>
    </source>
</evidence>
<proteinExistence type="predicted"/>
<dbReference type="GO" id="GO:0051607">
    <property type="term" value="P:defense response to virus"/>
    <property type="evidence" value="ECO:0007669"/>
    <property type="project" value="UniProtKB-KW"/>
</dbReference>
<dbReference type="RefSeq" id="WP_266069190.1">
    <property type="nucleotide sequence ID" value="NZ_JAPJDA010000009.1"/>
</dbReference>
<evidence type="ECO:0000256" key="8">
    <source>
        <dbReference type="SAM" id="Phobius"/>
    </source>
</evidence>
<keyword evidence="2" id="KW-1003">Cell membrane</keyword>
<keyword evidence="7 8" id="KW-0472">Membrane</keyword>
<sequence length="396" mass="46174">MTTLTGKAEKFVQDLFSKKLPNTFIYHNFKHTQRVVKSTKELIEKSQIHVKQEEPLILAAWLHDTGYTEKYAGHEEESVEIAKSWLQEQNAEQDLIDTVSKLIMATRMQAEPKDLAEKIIKDADTSHLAKDYFEETSEFLRQELKLQKIKNYSHQEWIEKNIELFTERHEFYTTYARENWKEQKDKNLYDLLNKERKAKKKLAKEEAKARLKIKYKDKSADRGIQTLFRVTMRNHLKLSDIADAKANILLSVNAIIISLAIANFIPDLATPETSSPAIMIPIFILMIFSVASIIGAIMSTRPNVTSGEFTREQIKNGEVNVLFFGNFHRMPYEQFEWAMHEILENQSDVYESLMKDLYMLGVVLNRKYYLLRITYTIFMVGIILSVLSFIATYYLA</sequence>
<reference evidence="10" key="1">
    <citation type="submission" date="2022-11" db="EMBL/GenBank/DDBJ databases">
        <title>Salinimicrobium profundisediminis sp. nov., isolated from deep-sea sediment of the Mariana Trench.</title>
        <authorList>
            <person name="Fu H."/>
        </authorList>
    </citation>
    <scope>NUCLEOTIDE SEQUENCE</scope>
    <source>
        <strain evidence="10">MT39</strain>
    </source>
</reference>
<dbReference type="GO" id="GO:0000166">
    <property type="term" value="F:nucleotide binding"/>
    <property type="evidence" value="ECO:0007669"/>
    <property type="project" value="UniProtKB-KW"/>
</dbReference>
<dbReference type="Pfam" id="PF01966">
    <property type="entry name" value="HD"/>
    <property type="match status" value="1"/>
</dbReference>
<feature type="transmembrane region" description="Helical" evidence="8">
    <location>
        <begin position="369"/>
        <end position="395"/>
    </location>
</feature>
<dbReference type="SUPFAM" id="SSF109604">
    <property type="entry name" value="HD-domain/PDEase-like"/>
    <property type="match status" value="1"/>
</dbReference>
<dbReference type="Pfam" id="PF18967">
    <property type="entry name" value="PycTM"/>
    <property type="match status" value="1"/>
</dbReference>
<keyword evidence="4" id="KW-0547">Nucleotide-binding</keyword>
<evidence type="ECO:0000256" key="4">
    <source>
        <dbReference type="ARBA" id="ARBA00022741"/>
    </source>
</evidence>
<dbReference type="EMBL" id="JAPJDA010000009">
    <property type="protein sequence ID" value="MCX2837940.1"/>
    <property type="molecule type" value="Genomic_DNA"/>
</dbReference>
<gene>
    <name evidence="10" type="ORF">OQ279_07205</name>
</gene>
<dbReference type="InterPro" id="IPR003607">
    <property type="entry name" value="HD/PDEase_dom"/>
</dbReference>
<dbReference type="GO" id="GO:0005886">
    <property type="term" value="C:plasma membrane"/>
    <property type="evidence" value="ECO:0007669"/>
    <property type="project" value="UniProtKB-SubCell"/>
</dbReference>
<keyword evidence="5 8" id="KW-1133">Transmembrane helix</keyword>
<dbReference type="InterPro" id="IPR006674">
    <property type="entry name" value="HD_domain"/>
</dbReference>